<evidence type="ECO:0000313" key="1">
    <source>
        <dbReference type="EMBL" id="GHI12211.1"/>
    </source>
</evidence>
<keyword evidence="2" id="KW-1185">Reference proteome</keyword>
<sequence length="173" mass="18782">MGEATATEVSNVTRVVETSAARTVAGHTVPEPIMRGDPFPGLTPGPRRVGRMADLYAVDLAFDLLDTTPDAVLAEVRRHLTGDGLLSPRGPAWRIGGMLVGEFGPAERDGWALTARQEIHEAQLPALEDLLLLLTPHIRPPGPVGRIRHHAHESPDLLVLREGRVVQLALDRR</sequence>
<proteinExistence type="predicted"/>
<dbReference type="Proteomes" id="UP000660554">
    <property type="component" value="Unassembled WGS sequence"/>
</dbReference>
<organism evidence="1 2">
    <name type="scientific">Streptomyces virginiae</name>
    <name type="common">Streptomyces cinnamonensis</name>
    <dbReference type="NCBI Taxonomy" id="1961"/>
    <lineage>
        <taxon>Bacteria</taxon>
        <taxon>Bacillati</taxon>
        <taxon>Actinomycetota</taxon>
        <taxon>Actinomycetes</taxon>
        <taxon>Kitasatosporales</taxon>
        <taxon>Streptomycetaceae</taxon>
        <taxon>Streptomyces</taxon>
    </lineage>
</organism>
<gene>
    <name evidence="1" type="ORF">Scinn_16740</name>
</gene>
<evidence type="ECO:0000313" key="2">
    <source>
        <dbReference type="Proteomes" id="UP000660554"/>
    </source>
</evidence>
<accession>A0ABQ3NHG6</accession>
<name>A0ABQ3NHG6_STRVG</name>
<reference evidence="2" key="1">
    <citation type="submission" date="2020-09" db="EMBL/GenBank/DDBJ databases">
        <title>Whole genome shotgun sequence of Streptomyces cinnamonensis NBRC 15873.</title>
        <authorList>
            <person name="Komaki H."/>
            <person name="Tamura T."/>
        </authorList>
    </citation>
    <scope>NUCLEOTIDE SEQUENCE [LARGE SCALE GENOMIC DNA]</scope>
    <source>
        <strain evidence="2">NBRC 15873</strain>
    </source>
</reference>
<dbReference type="EMBL" id="BNDV01000007">
    <property type="protein sequence ID" value="GHI12211.1"/>
    <property type="molecule type" value="Genomic_DNA"/>
</dbReference>
<protein>
    <submittedName>
        <fullName evidence="1">Uncharacterized protein</fullName>
    </submittedName>
</protein>
<comment type="caution">
    <text evidence="1">The sequence shown here is derived from an EMBL/GenBank/DDBJ whole genome shotgun (WGS) entry which is preliminary data.</text>
</comment>